<keyword evidence="4" id="KW-0503">Monooxygenase</keyword>
<dbReference type="InterPro" id="IPR002938">
    <property type="entry name" value="FAD-bd"/>
</dbReference>
<keyword evidence="8" id="KW-1185">Reference proteome</keyword>
<accession>A0A9P1GXD0</accession>
<keyword evidence="1" id="KW-0285">Flavoprotein</keyword>
<evidence type="ECO:0000313" key="8">
    <source>
        <dbReference type="Proteomes" id="UP000838763"/>
    </source>
</evidence>
<evidence type="ECO:0000313" key="7">
    <source>
        <dbReference type="EMBL" id="CAI4212071.1"/>
    </source>
</evidence>
<dbReference type="PRINTS" id="PR00420">
    <property type="entry name" value="RNGMNOXGNASE"/>
</dbReference>
<dbReference type="Pfam" id="PF01494">
    <property type="entry name" value="FAD_binding_3"/>
    <property type="match status" value="1"/>
</dbReference>
<dbReference type="AlphaFoldDB" id="A0A9P1GXD0"/>
<organism evidence="7 8">
    <name type="scientific">Parascedosporium putredinis</name>
    <dbReference type="NCBI Taxonomy" id="1442378"/>
    <lineage>
        <taxon>Eukaryota</taxon>
        <taxon>Fungi</taxon>
        <taxon>Dikarya</taxon>
        <taxon>Ascomycota</taxon>
        <taxon>Pezizomycotina</taxon>
        <taxon>Sordariomycetes</taxon>
        <taxon>Hypocreomycetidae</taxon>
        <taxon>Microascales</taxon>
        <taxon>Microascaceae</taxon>
        <taxon>Parascedosporium</taxon>
    </lineage>
</organism>
<protein>
    <recommendedName>
        <fullName evidence="6">FAD-binding domain-containing protein</fullName>
    </recommendedName>
</protein>
<dbReference type="InterPro" id="IPR036188">
    <property type="entry name" value="FAD/NAD-bd_sf"/>
</dbReference>
<feature type="domain" description="FAD-binding" evidence="6">
    <location>
        <begin position="291"/>
        <end position="357"/>
    </location>
</feature>
<comment type="caution">
    <text evidence="7">The sequence shown here is derived from an EMBL/GenBank/DDBJ whole genome shotgun (WGS) entry which is preliminary data.</text>
</comment>
<dbReference type="Gene3D" id="3.50.50.60">
    <property type="entry name" value="FAD/NAD(P)-binding domain"/>
    <property type="match status" value="1"/>
</dbReference>
<evidence type="ECO:0000256" key="4">
    <source>
        <dbReference type="ARBA" id="ARBA00023033"/>
    </source>
</evidence>
<evidence type="ECO:0000256" key="3">
    <source>
        <dbReference type="ARBA" id="ARBA00023002"/>
    </source>
</evidence>
<keyword evidence="2" id="KW-0274">FAD</keyword>
<dbReference type="SUPFAM" id="SSF51905">
    <property type="entry name" value="FAD/NAD(P)-binding domain"/>
    <property type="match status" value="1"/>
</dbReference>
<evidence type="ECO:0000256" key="2">
    <source>
        <dbReference type="ARBA" id="ARBA00022827"/>
    </source>
</evidence>
<keyword evidence="3" id="KW-0560">Oxidoreductase</keyword>
<dbReference type="PANTHER" id="PTHR46972:SF1">
    <property type="entry name" value="FAD DEPENDENT OXIDOREDUCTASE DOMAIN-CONTAINING PROTEIN"/>
    <property type="match status" value="1"/>
</dbReference>
<dbReference type="PANTHER" id="PTHR46972">
    <property type="entry name" value="MONOOXYGENASE ASQM-RELATED"/>
    <property type="match status" value="1"/>
</dbReference>
<dbReference type="EMBL" id="CALLCH030000003">
    <property type="protein sequence ID" value="CAI4212071.1"/>
    <property type="molecule type" value="Genomic_DNA"/>
</dbReference>
<reference evidence="7" key="1">
    <citation type="submission" date="2022-11" db="EMBL/GenBank/DDBJ databases">
        <authorList>
            <person name="Scott C."/>
            <person name="Bruce N."/>
        </authorList>
    </citation>
    <scope>NUCLEOTIDE SEQUENCE</scope>
</reference>
<proteinExistence type="predicted"/>
<sequence>MASHHFLEGKKIIVAGAGMAGLAFATALRKHWNPALPFPCLRIYERDTKVTAVGREGFSLSLAGQDETGGLYALMQLGLLDKILPHVILGLDGPGCFRVWDANFATTLRIKLNPAKGLPSAGIRIARKDLRGVLIEAGENDVVWDAVCLGAKKQENGKMLVTIRKGAAAGAEEIVEEECDLLLCADGANSKLRASLRPDDKLQYCGAVQLGGLARFEDGLPEPVGENWGMTTSGTGRAPITDRSSEEERRAVVEEGAKLGSMFSEPFPSIMRATDVDTVFAMPARDKQPFPHDLKGGPVVFLGDANHAVSPFAGYGASLALKDGWDLAEQICKASTLAQALQHYDKISIPRAQKSLDTAHGRIRDFHSTGIRFYFVKFMMTLAGFMFRLTGRG</sequence>
<feature type="region of interest" description="Disordered" evidence="5">
    <location>
        <begin position="223"/>
        <end position="246"/>
    </location>
</feature>
<evidence type="ECO:0000259" key="6">
    <source>
        <dbReference type="Pfam" id="PF01494"/>
    </source>
</evidence>
<dbReference type="GO" id="GO:0004497">
    <property type="term" value="F:monooxygenase activity"/>
    <property type="evidence" value="ECO:0007669"/>
    <property type="project" value="UniProtKB-KW"/>
</dbReference>
<name>A0A9P1GXD0_9PEZI</name>
<dbReference type="Proteomes" id="UP000838763">
    <property type="component" value="Unassembled WGS sequence"/>
</dbReference>
<dbReference type="OrthoDB" id="655030at2759"/>
<evidence type="ECO:0000256" key="1">
    <source>
        <dbReference type="ARBA" id="ARBA00022630"/>
    </source>
</evidence>
<dbReference type="GO" id="GO:0071949">
    <property type="term" value="F:FAD binding"/>
    <property type="evidence" value="ECO:0007669"/>
    <property type="project" value="InterPro"/>
</dbReference>
<gene>
    <name evidence="7" type="ORF">PPNO1_LOCUS1840</name>
</gene>
<evidence type="ECO:0000256" key="5">
    <source>
        <dbReference type="SAM" id="MobiDB-lite"/>
    </source>
</evidence>